<dbReference type="STRING" id="1433126.BN938_1088"/>
<evidence type="ECO:0000256" key="6">
    <source>
        <dbReference type="RuleBase" id="RU365089"/>
    </source>
</evidence>
<feature type="compositionally biased region" description="Basic residues" evidence="7">
    <location>
        <begin position="25"/>
        <end position="37"/>
    </location>
</feature>
<dbReference type="EMBL" id="HG934468">
    <property type="protein sequence ID" value="CDN31184.1"/>
    <property type="molecule type" value="Genomic_DNA"/>
</dbReference>
<reference evidence="8 9" key="1">
    <citation type="journal article" date="2015" name="Genome Announc.">
        <title>Complete Genome Sequence of the Novel Leech Symbiont Mucinivorans hirudinis M3T.</title>
        <authorList>
            <person name="Nelson M.C."/>
            <person name="Bomar L."/>
            <person name="Graf J."/>
        </authorList>
    </citation>
    <scope>NUCLEOTIDE SEQUENCE [LARGE SCALE GENOMIC DNA]</scope>
    <source>
        <strain evidence="9">M3</strain>
    </source>
</reference>
<dbReference type="AlphaFoldDB" id="A0A060RCM9"/>
<dbReference type="eggNOG" id="COG3328">
    <property type="taxonomic scope" value="Bacteria"/>
</dbReference>
<gene>
    <name evidence="8" type="ORF">BN938_1088</name>
</gene>
<comment type="similarity">
    <text evidence="2 6">Belongs to the transposase mutator family.</text>
</comment>
<dbReference type="Proteomes" id="UP000027616">
    <property type="component" value="Chromosome I"/>
</dbReference>
<comment type="function">
    <text evidence="1 6">Required for the transposition of the insertion element.</text>
</comment>
<evidence type="ECO:0000256" key="4">
    <source>
        <dbReference type="ARBA" id="ARBA00023125"/>
    </source>
</evidence>
<evidence type="ECO:0000256" key="2">
    <source>
        <dbReference type="ARBA" id="ARBA00010961"/>
    </source>
</evidence>
<keyword evidence="5 6" id="KW-0233">DNA recombination</keyword>
<evidence type="ECO:0000313" key="8">
    <source>
        <dbReference type="EMBL" id="CDN31184.1"/>
    </source>
</evidence>
<dbReference type="PANTHER" id="PTHR33217">
    <property type="entry name" value="TRANSPOSASE FOR INSERTION SEQUENCE ELEMENT IS1081"/>
    <property type="match status" value="1"/>
</dbReference>
<protein>
    <recommendedName>
        <fullName evidence="6">Mutator family transposase</fullName>
    </recommendedName>
</protein>
<evidence type="ECO:0000256" key="3">
    <source>
        <dbReference type="ARBA" id="ARBA00022578"/>
    </source>
</evidence>
<organism evidence="8 9">
    <name type="scientific">Mucinivorans hirudinis</name>
    <dbReference type="NCBI Taxonomy" id="1433126"/>
    <lineage>
        <taxon>Bacteria</taxon>
        <taxon>Pseudomonadati</taxon>
        <taxon>Bacteroidota</taxon>
        <taxon>Bacteroidia</taxon>
        <taxon>Bacteroidales</taxon>
        <taxon>Rikenellaceae</taxon>
        <taxon>Mucinivorans</taxon>
    </lineage>
</organism>
<keyword evidence="9" id="KW-1185">Reference proteome</keyword>
<evidence type="ECO:0000313" key="9">
    <source>
        <dbReference type="Proteomes" id="UP000027616"/>
    </source>
</evidence>
<dbReference type="Pfam" id="PF00872">
    <property type="entry name" value="Transposase_mut"/>
    <property type="match status" value="1"/>
</dbReference>
<dbReference type="GO" id="GO:0006313">
    <property type="term" value="P:DNA transposition"/>
    <property type="evidence" value="ECO:0007669"/>
    <property type="project" value="UniProtKB-UniRule"/>
</dbReference>
<name>A0A060RCM9_9BACT</name>
<keyword evidence="3 6" id="KW-0815">Transposition</keyword>
<dbReference type="KEGG" id="rbc:BN938_1088"/>
<dbReference type="GO" id="GO:0003677">
    <property type="term" value="F:DNA binding"/>
    <property type="evidence" value="ECO:0007669"/>
    <property type="project" value="UniProtKB-UniRule"/>
</dbReference>
<dbReference type="PANTHER" id="PTHR33217:SF8">
    <property type="entry name" value="MUTATOR FAMILY TRANSPOSASE"/>
    <property type="match status" value="1"/>
</dbReference>
<keyword evidence="4 6" id="KW-0238">DNA-binding</keyword>
<proteinExistence type="inferred from homology"/>
<sequence>MKEFLEAALDGEMAAHLDEAERRQGNKRNGRGSKRVKTMAGEIEIETPQDRHSSFTPEILRKRETILGDCNLNSVQKHLPLYY</sequence>
<evidence type="ECO:0000256" key="5">
    <source>
        <dbReference type="ARBA" id="ARBA00023172"/>
    </source>
</evidence>
<accession>A0A060RCM9</accession>
<dbReference type="GO" id="GO:0004803">
    <property type="term" value="F:transposase activity"/>
    <property type="evidence" value="ECO:0007669"/>
    <property type="project" value="UniProtKB-UniRule"/>
</dbReference>
<dbReference type="HOGENOM" id="CLU_2538874_0_0_10"/>
<dbReference type="InterPro" id="IPR001207">
    <property type="entry name" value="Transposase_mutator"/>
</dbReference>
<feature type="region of interest" description="Disordered" evidence="7">
    <location>
        <begin position="19"/>
        <end position="56"/>
    </location>
</feature>
<evidence type="ECO:0000256" key="7">
    <source>
        <dbReference type="SAM" id="MobiDB-lite"/>
    </source>
</evidence>
<keyword evidence="6" id="KW-0814">Transposable element</keyword>
<evidence type="ECO:0000256" key="1">
    <source>
        <dbReference type="ARBA" id="ARBA00002190"/>
    </source>
</evidence>
<dbReference type="PATRIC" id="fig|1433126.3.peg.1083"/>